<comment type="function">
    <text evidence="2">May be involved in the metabolism of insect hormones and in the breakdown of synthetic insecticides.</text>
</comment>
<evidence type="ECO:0000313" key="16">
    <source>
        <dbReference type="EMBL" id="KAK9731246.1"/>
    </source>
</evidence>
<keyword evidence="9" id="KW-0492">Microsome</keyword>
<comment type="cofactor">
    <cofactor evidence="1 14">
        <name>heme</name>
        <dbReference type="ChEBI" id="CHEBI:30413"/>
    </cofactor>
</comment>
<evidence type="ECO:0000256" key="8">
    <source>
        <dbReference type="ARBA" id="ARBA00022824"/>
    </source>
</evidence>
<evidence type="ECO:0000256" key="1">
    <source>
        <dbReference type="ARBA" id="ARBA00001971"/>
    </source>
</evidence>
<keyword evidence="17" id="KW-1185">Reference proteome</keyword>
<dbReference type="EMBL" id="JASPKY010000136">
    <property type="protein sequence ID" value="KAK9731246.1"/>
    <property type="molecule type" value="Genomic_DNA"/>
</dbReference>
<dbReference type="PANTHER" id="PTHR24292:SF84">
    <property type="entry name" value="CYTOCHROME P450 28A5-RELATED"/>
    <property type="match status" value="1"/>
</dbReference>
<dbReference type="GO" id="GO:0004497">
    <property type="term" value="F:monooxygenase activity"/>
    <property type="evidence" value="ECO:0007669"/>
    <property type="project" value="UniProtKB-KW"/>
</dbReference>
<keyword evidence="13" id="KW-0472">Membrane</keyword>
<dbReference type="AlphaFoldDB" id="A0AAW1LC65"/>
<organism evidence="16 17">
    <name type="scientific">Popillia japonica</name>
    <name type="common">Japanese beetle</name>
    <dbReference type="NCBI Taxonomy" id="7064"/>
    <lineage>
        <taxon>Eukaryota</taxon>
        <taxon>Metazoa</taxon>
        <taxon>Ecdysozoa</taxon>
        <taxon>Arthropoda</taxon>
        <taxon>Hexapoda</taxon>
        <taxon>Insecta</taxon>
        <taxon>Pterygota</taxon>
        <taxon>Neoptera</taxon>
        <taxon>Endopterygota</taxon>
        <taxon>Coleoptera</taxon>
        <taxon>Polyphaga</taxon>
        <taxon>Scarabaeiformia</taxon>
        <taxon>Scarabaeidae</taxon>
        <taxon>Rutelinae</taxon>
        <taxon>Popillia</taxon>
    </lineage>
</organism>
<comment type="subcellular location">
    <subcellularLocation>
        <location evidence="4">Endoplasmic reticulum membrane</location>
        <topology evidence="4">Peripheral membrane protein</topology>
    </subcellularLocation>
    <subcellularLocation>
        <location evidence="3">Microsome membrane</location>
        <topology evidence="3">Peripheral membrane protein</topology>
    </subcellularLocation>
</comment>
<dbReference type="GO" id="GO:0016705">
    <property type="term" value="F:oxidoreductase activity, acting on paired donors, with incorporation or reduction of molecular oxygen"/>
    <property type="evidence" value="ECO:0007669"/>
    <property type="project" value="InterPro"/>
</dbReference>
<feature type="binding site" description="axial binding residue" evidence="14">
    <location>
        <position position="432"/>
    </location>
    <ligand>
        <name>heme</name>
        <dbReference type="ChEBI" id="CHEBI:30413"/>
    </ligand>
    <ligandPart>
        <name>Fe</name>
        <dbReference type="ChEBI" id="CHEBI:18248"/>
    </ligandPart>
</feature>
<dbReference type="GO" id="GO:0020037">
    <property type="term" value="F:heme binding"/>
    <property type="evidence" value="ECO:0007669"/>
    <property type="project" value="InterPro"/>
</dbReference>
<dbReference type="SUPFAM" id="SSF48264">
    <property type="entry name" value="Cytochrome P450"/>
    <property type="match status" value="1"/>
</dbReference>
<evidence type="ECO:0000256" key="3">
    <source>
        <dbReference type="ARBA" id="ARBA00004174"/>
    </source>
</evidence>
<protein>
    <submittedName>
        <fullName evidence="16">Cytochrome P450</fullName>
    </submittedName>
</protein>
<evidence type="ECO:0000256" key="5">
    <source>
        <dbReference type="ARBA" id="ARBA00010617"/>
    </source>
</evidence>
<evidence type="ECO:0000256" key="14">
    <source>
        <dbReference type="PIRSR" id="PIRSR602401-1"/>
    </source>
</evidence>
<dbReference type="GO" id="GO:0005789">
    <property type="term" value="C:endoplasmic reticulum membrane"/>
    <property type="evidence" value="ECO:0007669"/>
    <property type="project" value="UniProtKB-SubCell"/>
</dbReference>
<proteinExistence type="inferred from homology"/>
<evidence type="ECO:0000256" key="9">
    <source>
        <dbReference type="ARBA" id="ARBA00022848"/>
    </source>
</evidence>
<dbReference type="Pfam" id="PF00067">
    <property type="entry name" value="p450"/>
    <property type="match status" value="2"/>
</dbReference>
<evidence type="ECO:0000256" key="15">
    <source>
        <dbReference type="RuleBase" id="RU000461"/>
    </source>
</evidence>
<evidence type="ECO:0000256" key="7">
    <source>
        <dbReference type="ARBA" id="ARBA00022723"/>
    </source>
</evidence>
<evidence type="ECO:0000256" key="12">
    <source>
        <dbReference type="ARBA" id="ARBA00023033"/>
    </source>
</evidence>
<dbReference type="InterPro" id="IPR050476">
    <property type="entry name" value="Insect_CytP450_Detox"/>
</dbReference>
<dbReference type="InterPro" id="IPR001128">
    <property type="entry name" value="Cyt_P450"/>
</dbReference>
<keyword evidence="11 14" id="KW-0408">Iron</keyword>
<evidence type="ECO:0000256" key="10">
    <source>
        <dbReference type="ARBA" id="ARBA00023002"/>
    </source>
</evidence>
<dbReference type="InterPro" id="IPR036396">
    <property type="entry name" value="Cyt_P450_sf"/>
</dbReference>
<evidence type="ECO:0000256" key="13">
    <source>
        <dbReference type="ARBA" id="ARBA00023136"/>
    </source>
</evidence>
<evidence type="ECO:0000256" key="11">
    <source>
        <dbReference type="ARBA" id="ARBA00023004"/>
    </source>
</evidence>
<dbReference type="Gene3D" id="1.10.630.10">
    <property type="entry name" value="Cytochrome P450"/>
    <property type="match status" value="1"/>
</dbReference>
<accession>A0AAW1LC65</accession>
<reference evidence="16 17" key="1">
    <citation type="journal article" date="2024" name="BMC Genomics">
        <title>De novo assembly and annotation of Popillia japonica's genome with initial clues to its potential as an invasive pest.</title>
        <authorList>
            <person name="Cucini C."/>
            <person name="Boschi S."/>
            <person name="Funari R."/>
            <person name="Cardaioli E."/>
            <person name="Iannotti N."/>
            <person name="Marturano G."/>
            <person name="Paoli F."/>
            <person name="Bruttini M."/>
            <person name="Carapelli A."/>
            <person name="Frati F."/>
            <person name="Nardi F."/>
        </authorList>
    </citation>
    <scope>NUCLEOTIDE SEQUENCE [LARGE SCALE GENOMIC DNA]</scope>
    <source>
        <strain evidence="16">DMR45628</strain>
    </source>
</reference>
<sequence length="489" mass="56320">MKKSPNDIYGNIYRTFPDYPYVGVYIVNRPGLLIRDPELIKSVVQQNFSHFHNNDLIVDEKVDPIFGKNPFTSRDELWKQRRAVHTRQFSSGKLKSMFNSVVQGGDRLTKYVTTEMNANPKFTTEANELASKYILYNVGICALGIDPMTFEDDNAEVRVIARDILQPTFYNAIMQFLMFMLPSLGKFLSVSIVPPKVTQRLKSLIQEQLQYREQHKIVRNDFFESIQEYKGEKFGVEEMLVQIGSFFIDGYVTSSTALSFILYELAVNLDIQKRLAEEIDEFLAKHKGEVTYEVFQSLSYLNGVFLDPYEDLELHANIFRCNLLLLEQVYCKYLTRNKSKRGWKEGLRKYPPFGIMTRICTQPFEFPPINKGSKPLPVEVGTPVVVPIIALHNDEKYFPDPARFDPERHIGENKASITKGTFMPFGDGPRSCIGERFALLQVKMSLFKLLSQFEIRLNPKTKVPLTFNPQTIILAAEGGIWVDIHKRDK</sequence>
<comment type="similarity">
    <text evidence="5 15">Belongs to the cytochrome P450 family.</text>
</comment>
<dbReference type="PRINTS" id="PR00385">
    <property type="entry name" value="P450"/>
</dbReference>
<dbReference type="CDD" id="cd11056">
    <property type="entry name" value="CYP6-like"/>
    <property type="match status" value="1"/>
</dbReference>
<evidence type="ECO:0000313" key="17">
    <source>
        <dbReference type="Proteomes" id="UP001458880"/>
    </source>
</evidence>
<keyword evidence="7 14" id="KW-0479">Metal-binding</keyword>
<evidence type="ECO:0000256" key="4">
    <source>
        <dbReference type="ARBA" id="ARBA00004406"/>
    </source>
</evidence>
<evidence type="ECO:0000256" key="6">
    <source>
        <dbReference type="ARBA" id="ARBA00022617"/>
    </source>
</evidence>
<evidence type="ECO:0000256" key="2">
    <source>
        <dbReference type="ARBA" id="ARBA00003690"/>
    </source>
</evidence>
<comment type="caution">
    <text evidence="16">The sequence shown here is derived from an EMBL/GenBank/DDBJ whole genome shotgun (WGS) entry which is preliminary data.</text>
</comment>
<keyword evidence="8" id="KW-0256">Endoplasmic reticulum</keyword>
<name>A0AAW1LC65_POPJA</name>
<keyword evidence="12 15" id="KW-0503">Monooxygenase</keyword>
<dbReference type="InterPro" id="IPR017972">
    <property type="entry name" value="Cyt_P450_CS"/>
</dbReference>
<dbReference type="PANTHER" id="PTHR24292">
    <property type="entry name" value="CYTOCHROME P450"/>
    <property type="match status" value="1"/>
</dbReference>
<gene>
    <name evidence="16" type="ORF">QE152_g13869</name>
</gene>
<keyword evidence="10 15" id="KW-0560">Oxidoreductase</keyword>
<dbReference type="GO" id="GO:0005506">
    <property type="term" value="F:iron ion binding"/>
    <property type="evidence" value="ECO:0007669"/>
    <property type="project" value="InterPro"/>
</dbReference>
<dbReference type="PROSITE" id="PS00086">
    <property type="entry name" value="CYTOCHROME_P450"/>
    <property type="match status" value="1"/>
</dbReference>
<keyword evidence="6 14" id="KW-0349">Heme</keyword>
<dbReference type="PRINTS" id="PR00463">
    <property type="entry name" value="EP450I"/>
</dbReference>
<dbReference type="InterPro" id="IPR002401">
    <property type="entry name" value="Cyt_P450_E_grp-I"/>
</dbReference>
<dbReference type="Proteomes" id="UP001458880">
    <property type="component" value="Unassembled WGS sequence"/>
</dbReference>